<dbReference type="AlphaFoldDB" id="A0A0N4WYQ0"/>
<gene>
    <name evidence="1" type="ORF">HPLM_LOCUS17004</name>
</gene>
<evidence type="ECO:0000313" key="1">
    <source>
        <dbReference type="EMBL" id="VDO62822.1"/>
    </source>
</evidence>
<reference evidence="1 2" key="2">
    <citation type="submission" date="2018-11" db="EMBL/GenBank/DDBJ databases">
        <authorList>
            <consortium name="Pathogen Informatics"/>
        </authorList>
    </citation>
    <scope>NUCLEOTIDE SEQUENCE [LARGE SCALE GENOMIC DNA]</scope>
    <source>
        <strain evidence="1 2">MHpl1</strain>
    </source>
</reference>
<name>A0A0N4WYQ0_HAEPC</name>
<dbReference type="WBParaSite" id="HPLM_0001701201-mRNA-1">
    <property type="protein sequence ID" value="HPLM_0001701201-mRNA-1"/>
    <property type="gene ID" value="HPLM_0001701201"/>
</dbReference>
<organism evidence="3">
    <name type="scientific">Haemonchus placei</name>
    <name type="common">Barber's pole worm</name>
    <dbReference type="NCBI Taxonomy" id="6290"/>
    <lineage>
        <taxon>Eukaryota</taxon>
        <taxon>Metazoa</taxon>
        <taxon>Ecdysozoa</taxon>
        <taxon>Nematoda</taxon>
        <taxon>Chromadorea</taxon>
        <taxon>Rhabditida</taxon>
        <taxon>Rhabditina</taxon>
        <taxon>Rhabditomorpha</taxon>
        <taxon>Strongyloidea</taxon>
        <taxon>Trichostrongylidae</taxon>
        <taxon>Haemonchus</taxon>
    </lineage>
</organism>
<dbReference type="EMBL" id="UZAF01019706">
    <property type="protein sequence ID" value="VDO62822.1"/>
    <property type="molecule type" value="Genomic_DNA"/>
</dbReference>
<accession>A0A0N4WYQ0</accession>
<keyword evidence="2" id="KW-1185">Reference proteome</keyword>
<protein>
    <submittedName>
        <fullName evidence="3">Glyco_hydro_18 domain-containing protein</fullName>
    </submittedName>
</protein>
<evidence type="ECO:0000313" key="3">
    <source>
        <dbReference type="WBParaSite" id="HPLM_0001701201-mRNA-1"/>
    </source>
</evidence>
<dbReference type="Proteomes" id="UP000268014">
    <property type="component" value="Unassembled WGS sequence"/>
</dbReference>
<evidence type="ECO:0000313" key="2">
    <source>
        <dbReference type="Proteomes" id="UP000268014"/>
    </source>
</evidence>
<proteinExistence type="predicted"/>
<sequence length="98" mass="11234">MATQRKGCGDKCVLIQQIKDNLSKFAPIVSTKSDMWEPLYGFPQNITTRDYRDFLKWNVEKHLATMKHGAMVWILAATSTGTFAYPECWQLDAILTFT</sequence>
<reference evidence="3" key="1">
    <citation type="submission" date="2017-02" db="UniProtKB">
        <authorList>
            <consortium name="WormBaseParasite"/>
        </authorList>
    </citation>
    <scope>IDENTIFICATION</scope>
</reference>